<accession>A0A1J4JMP4</accession>
<name>A0A1J4JMP4_9EUKA</name>
<dbReference type="Gene3D" id="2.60.120.260">
    <property type="entry name" value="Galactose-binding domain-like"/>
    <property type="match status" value="1"/>
</dbReference>
<dbReference type="Proteomes" id="UP000179807">
    <property type="component" value="Unassembled WGS sequence"/>
</dbReference>
<comment type="caution">
    <text evidence="1">The sequence shown here is derived from an EMBL/GenBank/DDBJ whole genome shotgun (WGS) entry which is preliminary data.</text>
</comment>
<dbReference type="OrthoDB" id="10266865at2759"/>
<dbReference type="RefSeq" id="XP_068353106.1">
    <property type="nucleotide sequence ID" value="XM_068509104.1"/>
</dbReference>
<dbReference type="VEuPathDB" id="TrichDB:TRFO_33487"/>
<proteinExistence type="predicted"/>
<evidence type="ECO:0008006" key="3">
    <source>
        <dbReference type="Google" id="ProtNLM"/>
    </source>
</evidence>
<evidence type="ECO:0000313" key="2">
    <source>
        <dbReference type="Proteomes" id="UP000179807"/>
    </source>
</evidence>
<gene>
    <name evidence="1" type="ORF">TRFO_33487</name>
</gene>
<sequence length="533" mass="62899">MMNCFKRNKISLKEKKNTRIDMKNSVNVNLLKIIKNGLSDIDMSIYENDFHIVVKFVHSEESKTIFSKSKVIINVPHLIADIISPLIKKLHKIDPIKKQYTITIDDYLLTSIVNISQNNDQSPIMCDVIANKTNKIEHLVSMTGKLSPEDEKQLNHILNLSILFLLGNEETINDIVSLDSSFAKSITSSNVIHRIWRKLKYFKLLEKCSKRNFNINEININDFETNLSFIDKELNYLAKNMYQVDVNKLEDFSLSILTYLFSRSDLKLQNESQIYKFIRKMVSKSSDFYQLFEFVNFSFLPEEDISDFFNQFDINYLTSNIWRCLVQYFNRNHSFSYQNNLKSLCKDPIRTRYSFQVSEFKFNPHDPMNGIIRYLTNQYKGNICKLKIVDVFASGSGTNDQDISTLVDHNSDSDFWTNDVENSFFIFDFKNKRVKLTDYTIMSSRRVRCNDHPRNWVIEISNNKENWKIIDQQNNDSSLNESHVRSSFTINNGQNNEYARYVRFKQLGRNWRDKYMMQFSFIEFFGSLSMNHL</sequence>
<protein>
    <recommendedName>
        <fullName evidence="3">F5/8 type C domain-containing protein</fullName>
    </recommendedName>
</protein>
<dbReference type="AlphaFoldDB" id="A0A1J4JMP4"/>
<dbReference type="InterPro" id="IPR008979">
    <property type="entry name" value="Galactose-bd-like_sf"/>
</dbReference>
<organism evidence="1 2">
    <name type="scientific">Tritrichomonas foetus</name>
    <dbReference type="NCBI Taxonomy" id="1144522"/>
    <lineage>
        <taxon>Eukaryota</taxon>
        <taxon>Metamonada</taxon>
        <taxon>Parabasalia</taxon>
        <taxon>Tritrichomonadida</taxon>
        <taxon>Tritrichomonadidae</taxon>
        <taxon>Tritrichomonas</taxon>
    </lineage>
</organism>
<evidence type="ECO:0000313" key="1">
    <source>
        <dbReference type="EMBL" id="OHS99969.1"/>
    </source>
</evidence>
<reference evidence="1" key="1">
    <citation type="submission" date="2016-10" db="EMBL/GenBank/DDBJ databases">
        <authorList>
            <person name="Benchimol M."/>
            <person name="Almeida L.G."/>
            <person name="Vasconcelos A.T."/>
            <person name="Perreira-Neves A."/>
            <person name="Rosa I.A."/>
            <person name="Tasca T."/>
            <person name="Bogo M.R."/>
            <person name="de Souza W."/>
        </authorList>
    </citation>
    <scope>NUCLEOTIDE SEQUENCE [LARGE SCALE GENOMIC DNA]</scope>
    <source>
        <strain evidence="1">K</strain>
    </source>
</reference>
<dbReference type="EMBL" id="MLAK01000978">
    <property type="protein sequence ID" value="OHS99969.1"/>
    <property type="molecule type" value="Genomic_DNA"/>
</dbReference>
<dbReference type="GeneID" id="94843808"/>
<keyword evidence="2" id="KW-1185">Reference proteome</keyword>
<dbReference type="SUPFAM" id="SSF49785">
    <property type="entry name" value="Galactose-binding domain-like"/>
    <property type="match status" value="1"/>
</dbReference>